<evidence type="ECO:0000313" key="5">
    <source>
        <dbReference type="Proteomes" id="UP000777002"/>
    </source>
</evidence>
<dbReference type="InterPro" id="IPR007443">
    <property type="entry name" value="LpoA"/>
</dbReference>
<keyword evidence="5" id="KW-1185">Reference proteome</keyword>
<dbReference type="RefSeq" id="WP_205049383.1">
    <property type="nucleotide sequence ID" value="NZ_JACJKX010000001.1"/>
</dbReference>
<keyword evidence="3" id="KW-0732">Signal</keyword>
<proteinExistence type="predicted"/>
<dbReference type="Pfam" id="PF04348">
    <property type="entry name" value="LppC"/>
    <property type="match status" value="1"/>
</dbReference>
<dbReference type="Proteomes" id="UP000777002">
    <property type="component" value="Unassembled WGS sequence"/>
</dbReference>
<protein>
    <submittedName>
        <fullName evidence="4">Penicillin-binding protein activator</fullName>
    </submittedName>
</protein>
<evidence type="ECO:0000256" key="1">
    <source>
        <dbReference type="ARBA" id="ARBA00023136"/>
    </source>
</evidence>
<organism evidence="4 5">
    <name type="scientific">Parasutterella secunda</name>
    <dbReference type="NCBI Taxonomy" id="626947"/>
    <lineage>
        <taxon>Bacteria</taxon>
        <taxon>Pseudomonadati</taxon>
        <taxon>Pseudomonadota</taxon>
        <taxon>Betaproteobacteria</taxon>
        <taxon>Burkholderiales</taxon>
        <taxon>Sutterellaceae</taxon>
        <taxon>Parasutterella</taxon>
    </lineage>
</organism>
<evidence type="ECO:0000256" key="3">
    <source>
        <dbReference type="SAM" id="SignalP"/>
    </source>
</evidence>
<feature type="chain" id="PRO_5047250655" evidence="3">
    <location>
        <begin position="25"/>
        <end position="429"/>
    </location>
</feature>
<comment type="caution">
    <text evidence="4">The sequence shown here is derived from an EMBL/GenBank/DDBJ whole genome shotgun (WGS) entry which is preliminary data.</text>
</comment>
<dbReference type="Gene3D" id="3.40.50.2300">
    <property type="match status" value="2"/>
</dbReference>
<feature type="region of interest" description="Disordered" evidence="2">
    <location>
        <begin position="230"/>
        <end position="250"/>
    </location>
</feature>
<evidence type="ECO:0000313" key="4">
    <source>
        <dbReference type="EMBL" id="MBM6927793.1"/>
    </source>
</evidence>
<dbReference type="SUPFAM" id="SSF53822">
    <property type="entry name" value="Periplasmic binding protein-like I"/>
    <property type="match status" value="1"/>
</dbReference>
<dbReference type="EMBL" id="JACJKX010000001">
    <property type="protein sequence ID" value="MBM6927793.1"/>
    <property type="molecule type" value="Genomic_DNA"/>
</dbReference>
<dbReference type="PANTHER" id="PTHR38038:SF1">
    <property type="entry name" value="PENICILLIN-BINDING PROTEIN ACTIVATOR LPOA"/>
    <property type="match status" value="1"/>
</dbReference>
<evidence type="ECO:0000256" key="2">
    <source>
        <dbReference type="SAM" id="MobiDB-lite"/>
    </source>
</evidence>
<keyword evidence="1" id="KW-0472">Membrane</keyword>
<reference evidence="4 5" key="1">
    <citation type="journal article" date="2021" name="Sci. Rep.">
        <title>The distribution of antibiotic resistance genes in chicken gut microbiota commensals.</title>
        <authorList>
            <person name="Juricova H."/>
            <person name="Matiasovicova J."/>
            <person name="Kubasova T."/>
            <person name="Cejkova D."/>
            <person name="Rychlik I."/>
        </authorList>
    </citation>
    <scope>NUCLEOTIDE SEQUENCE [LARGE SCALE GENOMIC DNA]</scope>
    <source>
        <strain evidence="4 5">An562</strain>
    </source>
</reference>
<feature type="signal peptide" evidence="3">
    <location>
        <begin position="1"/>
        <end position="24"/>
    </location>
</feature>
<dbReference type="InterPro" id="IPR028082">
    <property type="entry name" value="Peripla_BP_I"/>
</dbReference>
<gene>
    <name evidence="4" type="ORF">H5985_00660</name>
</gene>
<sequence>MNTRLIVRFLCLAIVASFSSLSSAQSAVSFAVSDIGFTPQNAYSQNPIKIAVLMPSQDSPMTTFANSIVSGIKSENAQQSSPYEIILLPRKFGQNALSHLQDAALMGASVAIGPIGRDDVNEVSSLPFLPLPVISLNLPQNGIASPELMMNYSLSQEEEAKQIVAIAVKALPITVDGVVPSVAIFEADSPLEHRIADTYAIELQKLGIPYTRQTLTAELMQQPKFYSIESSDIPKPQLETPPDATEDPYGHQRVTLRNERLMAQYRAKLEFEAAPYQAAFLAMDARTAALVKPRLPRTARVWGTSMINPGNTRQGSYASLAYDLQNSGFVDSPLVIHYSDSDFKASFGVNPPASLIEKRLFAFGVDAYRLACNWMHWQTDIHIDGTTGTLTFSQGLTADVKRVAQPAMVLNGKVENVTEEQLIAPVQRP</sequence>
<dbReference type="PANTHER" id="PTHR38038">
    <property type="entry name" value="PENICILLIN-BINDING PROTEIN ACTIVATOR LPOA"/>
    <property type="match status" value="1"/>
</dbReference>
<accession>A0ABS2GPM2</accession>
<name>A0ABS2GPM2_9BURK</name>